<evidence type="ECO:0000313" key="1">
    <source>
        <dbReference type="EMBL" id="KAH7847692.1"/>
    </source>
</evidence>
<reference evidence="1 2" key="1">
    <citation type="journal article" date="2021" name="Hortic Res">
        <title>High-quality reference genome and annotation aids understanding of berry development for evergreen blueberry (Vaccinium darrowii).</title>
        <authorList>
            <person name="Yu J."/>
            <person name="Hulse-Kemp A.M."/>
            <person name="Babiker E."/>
            <person name="Staton M."/>
        </authorList>
    </citation>
    <scope>NUCLEOTIDE SEQUENCE [LARGE SCALE GENOMIC DNA]</scope>
    <source>
        <strain evidence="2">cv. NJ 8807/NJ 8810</strain>
        <tissue evidence="1">Young leaf</tissue>
    </source>
</reference>
<proteinExistence type="predicted"/>
<gene>
    <name evidence="1" type="ORF">Vadar_029104</name>
</gene>
<sequence length="166" mass="18297">MKEKNFRPSFLIFASLVDSMGEASRLDTSMKLYMEMQGLGLRPSAIMFVSLIELFAKAGKLETALRIWDEMKKEGFSPNYGLYTMIVESHAKSGKLEIAMNQLEAGPNSFASGFRPPLHPEFDLLGADEALLGVNSSFFSTGWAFFSIFICRGGFGMASSMTLSFG</sequence>
<keyword evidence="2" id="KW-1185">Reference proteome</keyword>
<accession>A0ACB7Y2I7</accession>
<name>A0ACB7Y2I7_9ERIC</name>
<protein>
    <submittedName>
        <fullName evidence="1">Uncharacterized protein</fullName>
    </submittedName>
</protein>
<evidence type="ECO:0000313" key="2">
    <source>
        <dbReference type="Proteomes" id="UP000828048"/>
    </source>
</evidence>
<organism evidence="1 2">
    <name type="scientific">Vaccinium darrowii</name>
    <dbReference type="NCBI Taxonomy" id="229202"/>
    <lineage>
        <taxon>Eukaryota</taxon>
        <taxon>Viridiplantae</taxon>
        <taxon>Streptophyta</taxon>
        <taxon>Embryophyta</taxon>
        <taxon>Tracheophyta</taxon>
        <taxon>Spermatophyta</taxon>
        <taxon>Magnoliopsida</taxon>
        <taxon>eudicotyledons</taxon>
        <taxon>Gunneridae</taxon>
        <taxon>Pentapetalae</taxon>
        <taxon>asterids</taxon>
        <taxon>Ericales</taxon>
        <taxon>Ericaceae</taxon>
        <taxon>Vaccinioideae</taxon>
        <taxon>Vaccinieae</taxon>
        <taxon>Vaccinium</taxon>
    </lineage>
</organism>
<dbReference type="Proteomes" id="UP000828048">
    <property type="component" value="Chromosome 5"/>
</dbReference>
<dbReference type="EMBL" id="CM037155">
    <property type="protein sequence ID" value="KAH7847692.1"/>
    <property type="molecule type" value="Genomic_DNA"/>
</dbReference>
<comment type="caution">
    <text evidence="1">The sequence shown here is derived from an EMBL/GenBank/DDBJ whole genome shotgun (WGS) entry which is preliminary data.</text>
</comment>